<organism evidence="4 5">
    <name type="scientific">Cochliobolus heterostrophus (strain C5 / ATCC 48332 / race O)</name>
    <name type="common">Southern corn leaf blight fungus</name>
    <name type="synonym">Bipolaris maydis</name>
    <dbReference type="NCBI Taxonomy" id="701091"/>
    <lineage>
        <taxon>Eukaryota</taxon>
        <taxon>Fungi</taxon>
        <taxon>Dikarya</taxon>
        <taxon>Ascomycota</taxon>
        <taxon>Pezizomycotina</taxon>
        <taxon>Dothideomycetes</taxon>
        <taxon>Pleosporomycetidae</taxon>
        <taxon>Pleosporales</taxon>
        <taxon>Pleosporineae</taxon>
        <taxon>Pleosporaceae</taxon>
        <taxon>Bipolaris</taxon>
    </lineage>
</organism>
<accession>M2UPW2</accession>
<dbReference type="OMA" id="CTDYALA"/>
<dbReference type="EMBL" id="KB445578">
    <property type="protein sequence ID" value="EMD89917.1"/>
    <property type="molecule type" value="Genomic_DNA"/>
</dbReference>
<reference evidence="4 5" key="1">
    <citation type="journal article" date="2012" name="PLoS Pathog.">
        <title>Diverse lifestyles and strategies of plant pathogenesis encoded in the genomes of eighteen Dothideomycetes fungi.</title>
        <authorList>
            <person name="Ohm R.A."/>
            <person name="Feau N."/>
            <person name="Henrissat B."/>
            <person name="Schoch C.L."/>
            <person name="Horwitz B.A."/>
            <person name="Barry K.W."/>
            <person name="Condon B.J."/>
            <person name="Copeland A.C."/>
            <person name="Dhillon B."/>
            <person name="Glaser F."/>
            <person name="Hesse C.N."/>
            <person name="Kosti I."/>
            <person name="LaButti K."/>
            <person name="Lindquist E.A."/>
            <person name="Lucas S."/>
            <person name="Salamov A.A."/>
            <person name="Bradshaw R.E."/>
            <person name="Ciuffetti L."/>
            <person name="Hamelin R.C."/>
            <person name="Kema G.H.J."/>
            <person name="Lawrence C."/>
            <person name="Scott J.A."/>
            <person name="Spatafora J.W."/>
            <person name="Turgeon B.G."/>
            <person name="de Wit P.J.G.M."/>
            <person name="Zhong S."/>
            <person name="Goodwin S.B."/>
            <person name="Grigoriev I.V."/>
        </authorList>
    </citation>
    <scope>NUCLEOTIDE SEQUENCE [LARGE SCALE GENOMIC DNA]</scope>
    <source>
        <strain evidence="5">C5 / ATCC 48332 / race O</strain>
    </source>
</reference>
<dbReference type="eggNOG" id="ENOG502RYFW">
    <property type="taxonomic scope" value="Eukaryota"/>
</dbReference>
<evidence type="ECO:0000313" key="4">
    <source>
        <dbReference type="EMBL" id="EMD89917.1"/>
    </source>
</evidence>
<dbReference type="HOGENOM" id="CLU_010761_0_0_1"/>
<dbReference type="PANTHER" id="PTHR39601">
    <property type="entry name" value="CHORIOGENIN HMINOR"/>
    <property type="match status" value="1"/>
</dbReference>
<dbReference type="Gene3D" id="3.40.30.10">
    <property type="entry name" value="Glutaredoxin"/>
    <property type="match status" value="1"/>
</dbReference>
<feature type="region of interest" description="Disordered" evidence="2">
    <location>
        <begin position="881"/>
        <end position="922"/>
    </location>
</feature>
<proteinExistence type="predicted"/>
<dbReference type="InterPro" id="IPR058317">
    <property type="entry name" value="DUF8004"/>
</dbReference>
<dbReference type="OrthoDB" id="4114825at2759"/>
<reference evidence="5" key="2">
    <citation type="journal article" date="2013" name="PLoS Genet.">
        <title>Comparative genome structure, secondary metabolite, and effector coding capacity across Cochliobolus pathogens.</title>
        <authorList>
            <person name="Condon B.J."/>
            <person name="Leng Y."/>
            <person name="Wu D."/>
            <person name="Bushley K.E."/>
            <person name="Ohm R.A."/>
            <person name="Otillar R."/>
            <person name="Martin J."/>
            <person name="Schackwitz W."/>
            <person name="Grimwood J."/>
            <person name="MohdZainudin N."/>
            <person name="Xue C."/>
            <person name="Wang R."/>
            <person name="Manning V.A."/>
            <person name="Dhillon B."/>
            <person name="Tu Z.J."/>
            <person name="Steffenson B.J."/>
            <person name="Salamov A."/>
            <person name="Sun H."/>
            <person name="Lowry S."/>
            <person name="LaButti K."/>
            <person name="Han J."/>
            <person name="Copeland A."/>
            <person name="Lindquist E."/>
            <person name="Barry K."/>
            <person name="Schmutz J."/>
            <person name="Baker S.E."/>
            <person name="Ciuffetti L.M."/>
            <person name="Grigoriev I.V."/>
            <person name="Zhong S."/>
            <person name="Turgeon B.G."/>
        </authorList>
    </citation>
    <scope>NUCLEOTIDE SEQUENCE [LARGE SCALE GENOMIC DNA]</scope>
    <source>
        <strain evidence="5">C5 / ATCC 48332 / race O</strain>
    </source>
</reference>
<protein>
    <recommendedName>
        <fullName evidence="3">DUF8004 domain-containing protein</fullName>
    </recommendedName>
</protein>
<keyword evidence="5" id="KW-1185">Reference proteome</keyword>
<dbReference type="InterPro" id="IPR036249">
    <property type="entry name" value="Thioredoxin-like_sf"/>
</dbReference>
<dbReference type="AlphaFoldDB" id="M2UPW2"/>
<feature type="region of interest" description="Disordered" evidence="2">
    <location>
        <begin position="114"/>
        <end position="158"/>
    </location>
</feature>
<dbReference type="InterPro" id="IPR011893">
    <property type="entry name" value="Selenoprotein_Rdx-typ"/>
</dbReference>
<dbReference type="Pfam" id="PF26013">
    <property type="entry name" value="DUF8004"/>
    <property type="match status" value="1"/>
</dbReference>
<feature type="compositionally biased region" description="Polar residues" evidence="2">
    <location>
        <begin position="1078"/>
        <end position="1091"/>
    </location>
</feature>
<keyword evidence="1" id="KW-0676">Redox-active center</keyword>
<feature type="compositionally biased region" description="Low complexity" evidence="2">
    <location>
        <begin position="881"/>
        <end position="909"/>
    </location>
</feature>
<dbReference type="PANTHER" id="PTHR39601:SF1">
    <property type="entry name" value="CHORIOGENIN HMINOR"/>
    <property type="match status" value="1"/>
</dbReference>
<gene>
    <name evidence="4" type="ORF">COCHEDRAFT_1178022</name>
</gene>
<dbReference type="Proteomes" id="UP000016936">
    <property type="component" value="Unassembled WGS sequence"/>
</dbReference>
<name>M2UPW2_COCH5</name>
<evidence type="ECO:0000256" key="1">
    <source>
        <dbReference type="ARBA" id="ARBA00023284"/>
    </source>
</evidence>
<feature type="region of interest" description="Disordered" evidence="2">
    <location>
        <begin position="834"/>
        <end position="864"/>
    </location>
</feature>
<feature type="compositionally biased region" description="Low complexity" evidence="2">
    <location>
        <begin position="749"/>
        <end position="761"/>
    </location>
</feature>
<evidence type="ECO:0000313" key="5">
    <source>
        <dbReference type="Proteomes" id="UP000016936"/>
    </source>
</evidence>
<evidence type="ECO:0000259" key="3">
    <source>
        <dbReference type="Pfam" id="PF26013"/>
    </source>
</evidence>
<feature type="domain" description="DUF8004" evidence="3">
    <location>
        <begin position="367"/>
        <end position="458"/>
    </location>
</feature>
<dbReference type="NCBIfam" id="TIGR02174">
    <property type="entry name" value="CXXU_selWTH"/>
    <property type="match status" value="1"/>
</dbReference>
<feature type="region of interest" description="Disordered" evidence="2">
    <location>
        <begin position="737"/>
        <end position="761"/>
    </location>
</feature>
<feature type="compositionally biased region" description="Basic and acidic residues" evidence="2">
    <location>
        <begin position="1068"/>
        <end position="1077"/>
    </location>
</feature>
<dbReference type="Pfam" id="PF10262">
    <property type="entry name" value="Rdx"/>
    <property type="match status" value="1"/>
</dbReference>
<dbReference type="SUPFAM" id="SSF52833">
    <property type="entry name" value="Thioredoxin-like"/>
    <property type="match status" value="1"/>
</dbReference>
<sequence>MAGTTHPTPRVMATIQTAPVALPRVAITYCTQCRWMLRAAYFGQELLSTFGTQIGEIALIPATGGLFTVELTYLPAVEQGQNAEATKVLLWDRKAEGGFPETKVLKQKVRDCIDPSRDLGHSDKHGKKKEERPAEGAKTEAEEKGAGQEKSQELEVKRNPDGTICEDCDHINTGFLEDNTTRLLAGIQMSSRSASCSAATREPMHPTKIQRWSGLTRTVNDWDHGLRRDPELWYEDGDCYIHLHARGMSRRGPSFCIPFRVLRQKKCESIINQCDAHLVSLQMSTSQKLKRVPSSLIDANKQPSTMELFIPAPAEVARQDSFRWHITTRNFFAFLLGKPLVGDHMGQAYVDLQERLHLFRPDHPSNVQDFLSYAEDQGYRDLVECTDYALASLFYAERYKLRDVWVDAFAHCVGMNESLALSPEFPPISKLTKALITRAHREVHAHLGRVSTALSKFLQEDFSPTYLGLTDAARSHLDRFRRFLHTFYAEKFGYWPPPRGTIFPKALYKSMYYDFKSLYDYLVDTTSTIDISSQGPASGGICVLQNVLTFDQRHNFTSLPHPLPLLPTYVSPSKKSDSHRALRQLTLASQHQKTHKIHTMSGALRAATNILDQHVTSSKIVQAYMHFENAHTVNACRRQEKLTVMDARKVRWLLIYGTLQYLVSALRAPKQVRDSESSDYPLCYIADPTSSAADCTDVTPSPAPSLNIAQAIDQYILESQCSPLSIEPDCQREDYFTPRNLSRRGSMEVSPLRVSRPARPSSVRSLSQISLSSLSSRRNSLTTQSTRLCVNSTNVLNESVEKSQPSNNDPLVLVCSDQSTPPIVINRSGSETSWFRSRTPSVSRSRRASTRSSDGFPRTPLLDSSQLDRSAKALSLLGIGELPSRSGSTSSTGSSLWSEGVSAASSESSTCDDKHKTSEAEESGLLGGFVSIVTPMDSRRIVLPTTPPVSQSHVHPSLRQESRGDGFQFEFDDMKSAVKHGHHEPSNFQSPIGMAVSMPPSSNSQVSLGVEPTLTDIEAHPPATDKRPFIPRSISILSAADSTSSASNDSLDTVKAPTENYREQYKATLTHQRERSRSGTGLRSEPASSGTFKMPFSRLSKPSNEDNCGVKSERRLSHLWRR</sequence>
<evidence type="ECO:0000256" key="2">
    <source>
        <dbReference type="SAM" id="MobiDB-lite"/>
    </source>
</evidence>
<feature type="region of interest" description="Disordered" evidence="2">
    <location>
        <begin position="1068"/>
        <end position="1122"/>
    </location>
</feature>